<keyword evidence="2" id="KW-0812">Transmembrane</keyword>
<dbReference type="Proteomes" id="UP001295740">
    <property type="component" value="Unassembled WGS sequence"/>
</dbReference>
<feature type="transmembrane region" description="Helical" evidence="2">
    <location>
        <begin position="26"/>
        <end position="48"/>
    </location>
</feature>
<protein>
    <submittedName>
        <fullName evidence="3">Uu.00g072340.m01.CDS01</fullName>
    </submittedName>
</protein>
<gene>
    <name evidence="3" type="ORF">KHLLAP_LOCUS12077</name>
</gene>
<keyword evidence="2" id="KW-1133">Transmembrane helix</keyword>
<evidence type="ECO:0000313" key="4">
    <source>
        <dbReference type="Proteomes" id="UP001295740"/>
    </source>
</evidence>
<organism evidence="3 4">
    <name type="scientific">Anthostomella pinea</name>
    <dbReference type="NCBI Taxonomy" id="933095"/>
    <lineage>
        <taxon>Eukaryota</taxon>
        <taxon>Fungi</taxon>
        <taxon>Dikarya</taxon>
        <taxon>Ascomycota</taxon>
        <taxon>Pezizomycotina</taxon>
        <taxon>Sordariomycetes</taxon>
        <taxon>Xylariomycetidae</taxon>
        <taxon>Xylariales</taxon>
        <taxon>Xylariaceae</taxon>
        <taxon>Anthostomella</taxon>
    </lineage>
</organism>
<feature type="region of interest" description="Disordered" evidence="1">
    <location>
        <begin position="66"/>
        <end position="87"/>
    </location>
</feature>
<accession>A0AAI8VVU9</accession>
<keyword evidence="4" id="KW-1185">Reference proteome</keyword>
<sequence length="87" mass="9524">MSGQFGFMSKIGATDEAVAVLNDQPYVFTILVVVLVIIIAQITLHWYIHYATMKPEQKKKKAESKGLFGLFGGGGKKKPTGKPPAMR</sequence>
<keyword evidence="2" id="KW-0472">Membrane</keyword>
<dbReference type="AlphaFoldDB" id="A0AAI8VVU9"/>
<comment type="caution">
    <text evidence="3">The sequence shown here is derived from an EMBL/GenBank/DDBJ whole genome shotgun (WGS) entry which is preliminary data.</text>
</comment>
<reference evidence="3" key="1">
    <citation type="submission" date="2023-10" db="EMBL/GenBank/DDBJ databases">
        <authorList>
            <person name="Hackl T."/>
        </authorList>
    </citation>
    <scope>NUCLEOTIDE SEQUENCE</scope>
</reference>
<evidence type="ECO:0000313" key="3">
    <source>
        <dbReference type="EMBL" id="CAJ2511609.1"/>
    </source>
</evidence>
<dbReference type="EMBL" id="CAUWAG010000018">
    <property type="protein sequence ID" value="CAJ2511609.1"/>
    <property type="molecule type" value="Genomic_DNA"/>
</dbReference>
<evidence type="ECO:0000256" key="2">
    <source>
        <dbReference type="SAM" id="Phobius"/>
    </source>
</evidence>
<evidence type="ECO:0000256" key="1">
    <source>
        <dbReference type="SAM" id="MobiDB-lite"/>
    </source>
</evidence>
<name>A0AAI8VVU9_9PEZI</name>
<proteinExistence type="predicted"/>